<accession>A0A6N1X2N3</accession>
<protein>
    <recommendedName>
        <fullName evidence="1">Acyl-CoA thioesterase-like N-terminal HotDog domain-containing protein</fullName>
    </recommendedName>
</protein>
<dbReference type="Pfam" id="PF13622">
    <property type="entry name" value="4HBT_3"/>
    <property type="match status" value="1"/>
</dbReference>
<dbReference type="SUPFAM" id="SSF54637">
    <property type="entry name" value="Thioesterase/thiol ester dehydrase-isomerase"/>
    <property type="match status" value="2"/>
</dbReference>
<dbReference type="CDD" id="cd03443">
    <property type="entry name" value="PaaI_thioesterase"/>
    <property type="match status" value="1"/>
</dbReference>
<dbReference type="Gene3D" id="3.10.129.10">
    <property type="entry name" value="Hotdog Thioesterase"/>
    <property type="match status" value="2"/>
</dbReference>
<dbReference type="AlphaFoldDB" id="A0A6N1X2N3"/>
<sequence>MQDPIDACTRRVLEALHAARTPGWMFPAHFLDIFFEPAGAERGACALMQAGPHCLDATGRVSHAALAVLADVCMAAAVRAHAGREVRIATLTLRLSFGALPAAGRLRAAAHVRMMPAQLAMNSAIVGVEIRDAGGAMVCSGEATFAALENRQQTASHPLPTASTLTGGLRPAALAPDEQPVWEWARTAANEADGAASFLDRFWSLHSPMPPRSEGGVAWSVGLGRHNSNRVGHLQGGVLLGLLASACRQAAAPQFALVDIAVQYLEAASEQQLAVHAHLVRSGGSAAASHASLRGADGKLLACAQAHLARLRS</sequence>
<dbReference type="EMBL" id="CP054840">
    <property type="protein sequence ID" value="QKV52216.1"/>
    <property type="molecule type" value="Genomic_DNA"/>
</dbReference>
<name>A0A6N1X2N3_9BURK</name>
<keyword evidence="3" id="KW-1185">Reference proteome</keyword>
<dbReference type="RefSeq" id="WP_175503117.1">
    <property type="nucleotide sequence ID" value="NZ_CP054840.1"/>
</dbReference>
<dbReference type="KEGG" id="aant:HUK68_04475"/>
<reference evidence="2 3" key="1">
    <citation type="submission" date="2020-06" db="EMBL/GenBank/DDBJ databases">
        <title>Acidovorax antarctica sp. nov., isolated from Corinth ice sheet soil, Antarctic Fields Peninsula.</title>
        <authorList>
            <person name="Xu Q."/>
            <person name="Peng F."/>
        </authorList>
    </citation>
    <scope>NUCLEOTIDE SEQUENCE [LARGE SCALE GENOMIC DNA]</scope>
    <source>
        <strain evidence="2 3">16-35-5</strain>
    </source>
</reference>
<proteinExistence type="predicted"/>
<feature type="domain" description="Acyl-CoA thioesterase-like N-terminal HotDog" evidence="1">
    <location>
        <begin position="230"/>
        <end position="306"/>
    </location>
</feature>
<dbReference type="Proteomes" id="UP000509579">
    <property type="component" value="Chromosome"/>
</dbReference>
<evidence type="ECO:0000313" key="3">
    <source>
        <dbReference type="Proteomes" id="UP000509579"/>
    </source>
</evidence>
<dbReference type="InterPro" id="IPR029069">
    <property type="entry name" value="HotDog_dom_sf"/>
</dbReference>
<organism evidence="2 3">
    <name type="scientific">Comamonas antarctica</name>
    <dbReference type="NCBI Taxonomy" id="2743470"/>
    <lineage>
        <taxon>Bacteria</taxon>
        <taxon>Pseudomonadati</taxon>
        <taxon>Pseudomonadota</taxon>
        <taxon>Betaproteobacteria</taxon>
        <taxon>Burkholderiales</taxon>
        <taxon>Comamonadaceae</taxon>
        <taxon>Comamonas</taxon>
    </lineage>
</organism>
<evidence type="ECO:0000313" key="2">
    <source>
        <dbReference type="EMBL" id="QKV52216.1"/>
    </source>
</evidence>
<dbReference type="InterPro" id="IPR049449">
    <property type="entry name" value="TesB_ACOT8-like_N"/>
</dbReference>
<gene>
    <name evidence="2" type="ORF">HUK68_04475</name>
</gene>
<evidence type="ECO:0000259" key="1">
    <source>
        <dbReference type="Pfam" id="PF13622"/>
    </source>
</evidence>